<dbReference type="OrthoDB" id="1082467at2"/>
<keyword evidence="1" id="KW-0812">Transmembrane</keyword>
<gene>
    <name evidence="2" type="ORF">HMPREF9151_01381</name>
</gene>
<protein>
    <submittedName>
        <fullName evidence="2">Uncharacterized protein</fullName>
    </submittedName>
</protein>
<evidence type="ECO:0000313" key="2">
    <source>
        <dbReference type="EMBL" id="EKY00083.1"/>
    </source>
</evidence>
<dbReference type="Proteomes" id="UP000010433">
    <property type="component" value="Unassembled WGS sequence"/>
</dbReference>
<organism evidence="2 3">
    <name type="scientific">Hoylesella saccharolytica F0055</name>
    <dbReference type="NCBI Taxonomy" id="1127699"/>
    <lineage>
        <taxon>Bacteria</taxon>
        <taxon>Pseudomonadati</taxon>
        <taxon>Bacteroidota</taxon>
        <taxon>Bacteroidia</taxon>
        <taxon>Bacteroidales</taxon>
        <taxon>Prevotellaceae</taxon>
        <taxon>Hoylesella</taxon>
    </lineage>
</organism>
<accession>L1N9M7</accession>
<keyword evidence="1" id="KW-1133">Transmembrane helix</keyword>
<dbReference type="AlphaFoldDB" id="L1N9M7"/>
<sequence>MTKQIELIVLWVLIVLGFLTHTLADVMPAFWGESIVAMPGGVAPKGMIAFMLILTYTLPALAILALVYGKCKAYRIANAVLACIFGVFCILHMGEWVDAFNPVQLAVMPLMAIIGVVLSVQSIRFVKE</sequence>
<reference evidence="2 3" key="1">
    <citation type="submission" date="2012-05" db="EMBL/GenBank/DDBJ databases">
        <authorList>
            <person name="Weinstock G."/>
            <person name="Sodergren E."/>
            <person name="Lobos E.A."/>
            <person name="Fulton L."/>
            <person name="Fulton R."/>
            <person name="Courtney L."/>
            <person name="Fronick C."/>
            <person name="O'Laughlin M."/>
            <person name="Godfrey J."/>
            <person name="Wilson R.M."/>
            <person name="Miner T."/>
            <person name="Farmer C."/>
            <person name="Delehaunty K."/>
            <person name="Cordes M."/>
            <person name="Minx P."/>
            <person name="Tomlinson C."/>
            <person name="Chen J."/>
            <person name="Wollam A."/>
            <person name="Pepin K.H."/>
            <person name="Bhonagiri V."/>
            <person name="Zhang X."/>
            <person name="Suruliraj S."/>
            <person name="Warren W."/>
            <person name="Mitreva M."/>
            <person name="Mardis E.R."/>
            <person name="Wilson R.K."/>
        </authorList>
    </citation>
    <scope>NUCLEOTIDE SEQUENCE [LARGE SCALE GENOMIC DNA]</scope>
    <source>
        <strain evidence="2 3">F0055</strain>
    </source>
</reference>
<dbReference type="RefSeq" id="WP_009162695.1">
    <property type="nucleotide sequence ID" value="NZ_KB291002.1"/>
</dbReference>
<evidence type="ECO:0000256" key="1">
    <source>
        <dbReference type="SAM" id="Phobius"/>
    </source>
</evidence>
<dbReference type="HOGENOM" id="CLU_1738893_0_0_10"/>
<comment type="caution">
    <text evidence="2">The sequence shown here is derived from an EMBL/GenBank/DDBJ whole genome shotgun (WGS) entry which is preliminary data.</text>
</comment>
<feature type="transmembrane region" description="Helical" evidence="1">
    <location>
        <begin position="76"/>
        <end position="94"/>
    </location>
</feature>
<feature type="transmembrane region" description="Helical" evidence="1">
    <location>
        <begin position="106"/>
        <end position="126"/>
    </location>
</feature>
<dbReference type="EMBL" id="AMEP01000091">
    <property type="protein sequence ID" value="EKY00083.1"/>
    <property type="molecule type" value="Genomic_DNA"/>
</dbReference>
<keyword evidence="3" id="KW-1185">Reference proteome</keyword>
<proteinExistence type="predicted"/>
<dbReference type="PATRIC" id="fig|1127699.3.peg.1277"/>
<name>L1N9M7_9BACT</name>
<evidence type="ECO:0000313" key="3">
    <source>
        <dbReference type="Proteomes" id="UP000010433"/>
    </source>
</evidence>
<feature type="transmembrane region" description="Helical" evidence="1">
    <location>
        <begin position="48"/>
        <end position="69"/>
    </location>
</feature>
<keyword evidence="1" id="KW-0472">Membrane</keyword>